<dbReference type="SUPFAM" id="SSF56349">
    <property type="entry name" value="DNA breaking-rejoining enzymes"/>
    <property type="match status" value="1"/>
</dbReference>
<dbReference type="InterPro" id="IPR011010">
    <property type="entry name" value="DNA_brk_join_enz"/>
</dbReference>
<dbReference type="Proteomes" id="UP001164746">
    <property type="component" value="Chromosome 1"/>
</dbReference>
<evidence type="ECO:0000313" key="2">
    <source>
        <dbReference type="Proteomes" id="UP001164746"/>
    </source>
</evidence>
<dbReference type="PANTHER" id="PTHR21446">
    <property type="entry name" value="DUF3504 DOMAIN-CONTAINING PROTEIN"/>
    <property type="match status" value="1"/>
</dbReference>
<gene>
    <name evidence="1" type="ORF">MAR_006735</name>
</gene>
<dbReference type="PANTHER" id="PTHR21446:SF12">
    <property type="entry name" value="POTASSIUM CHANNEL TETRAMERIZATION DOMAIN CONTAINING 1"/>
    <property type="match status" value="1"/>
</dbReference>
<accession>A0ABY7DD07</accession>
<feature type="non-terminal residue" evidence="1">
    <location>
        <position position="1"/>
    </location>
</feature>
<organism evidence="1 2">
    <name type="scientific">Mya arenaria</name>
    <name type="common">Soft-shell clam</name>
    <dbReference type="NCBI Taxonomy" id="6604"/>
    <lineage>
        <taxon>Eukaryota</taxon>
        <taxon>Metazoa</taxon>
        <taxon>Spiralia</taxon>
        <taxon>Lophotrochozoa</taxon>
        <taxon>Mollusca</taxon>
        <taxon>Bivalvia</taxon>
        <taxon>Autobranchia</taxon>
        <taxon>Heteroconchia</taxon>
        <taxon>Euheterodonta</taxon>
        <taxon>Imparidentia</taxon>
        <taxon>Neoheterodontei</taxon>
        <taxon>Myida</taxon>
        <taxon>Myoidea</taxon>
        <taxon>Myidae</taxon>
        <taxon>Mya</taxon>
    </lineage>
</organism>
<protein>
    <recommendedName>
        <fullName evidence="3">DUF3504 domain-containing protein</fullName>
    </recommendedName>
</protein>
<evidence type="ECO:0000313" key="1">
    <source>
        <dbReference type="EMBL" id="WAQ94264.1"/>
    </source>
</evidence>
<evidence type="ECO:0008006" key="3">
    <source>
        <dbReference type="Google" id="ProtNLM"/>
    </source>
</evidence>
<reference evidence="1" key="1">
    <citation type="submission" date="2022-11" db="EMBL/GenBank/DDBJ databases">
        <title>Centuries of genome instability and evolution in soft-shell clam transmissible cancer (bioRxiv).</title>
        <authorList>
            <person name="Hart S.F.M."/>
            <person name="Yonemitsu M.A."/>
            <person name="Giersch R.M."/>
            <person name="Beal B.F."/>
            <person name="Arriagada G."/>
            <person name="Davis B.W."/>
            <person name="Ostrander E.A."/>
            <person name="Goff S.P."/>
            <person name="Metzger M.J."/>
        </authorList>
    </citation>
    <scope>NUCLEOTIDE SEQUENCE</scope>
    <source>
        <strain evidence="1">MELC-2E11</strain>
        <tissue evidence="1">Siphon/mantle</tissue>
    </source>
</reference>
<dbReference type="EMBL" id="CP111012">
    <property type="protein sequence ID" value="WAQ94264.1"/>
    <property type="molecule type" value="Genomic_DNA"/>
</dbReference>
<dbReference type="InterPro" id="IPR052787">
    <property type="entry name" value="MAVS"/>
</dbReference>
<keyword evidence="2" id="KW-1185">Reference proteome</keyword>
<sequence length="349" mass="39897">TNLQEKCFKTDFESWENPRLDSLQQKLYAEVRNTNGELYKRSSLLSIRGGIARHLSDLSSNRMFVAMCKMVSREGKGDVEHKQAIAQADIDRLYSSMVFSTETPTGLINKVWFELCMYFCRRGRENQRDLTVDMFHIMADETDGREYVAQRVSEVTKNHQGTSKEILGKDVRISFKLCINKSNPECSAFFQTPRDPFLSSDVVWFENKSVGKTYLGKMMFEFSESANLSREYTNHCIRATAITALSHVGFEARHIMTISGHRNESSVRSSVKDTTPQQKRVMSETLSNIFPHSICSVFDDGMNDALCLSASQTERILEDITHYENFSGACASNVETNKQNEIETLRRKM</sequence>
<proteinExistence type="predicted"/>
<name>A0ABY7DD07_MYAAR</name>